<feature type="transmembrane region" description="Helical" evidence="2">
    <location>
        <begin position="135"/>
        <end position="157"/>
    </location>
</feature>
<evidence type="ECO:0000313" key="3">
    <source>
        <dbReference type="EMBL" id="KAL3282631.1"/>
    </source>
</evidence>
<dbReference type="EMBL" id="JABFTP020000144">
    <property type="protein sequence ID" value="KAL3282631.1"/>
    <property type="molecule type" value="Genomic_DNA"/>
</dbReference>
<organism evidence="3 4">
    <name type="scientific">Cryptolaemus montrouzieri</name>
    <dbReference type="NCBI Taxonomy" id="559131"/>
    <lineage>
        <taxon>Eukaryota</taxon>
        <taxon>Metazoa</taxon>
        <taxon>Ecdysozoa</taxon>
        <taxon>Arthropoda</taxon>
        <taxon>Hexapoda</taxon>
        <taxon>Insecta</taxon>
        <taxon>Pterygota</taxon>
        <taxon>Neoptera</taxon>
        <taxon>Endopterygota</taxon>
        <taxon>Coleoptera</taxon>
        <taxon>Polyphaga</taxon>
        <taxon>Cucujiformia</taxon>
        <taxon>Coccinelloidea</taxon>
        <taxon>Coccinellidae</taxon>
        <taxon>Scymninae</taxon>
        <taxon>Scymnini</taxon>
        <taxon>Cryptolaemus</taxon>
    </lineage>
</organism>
<keyword evidence="2" id="KW-0812">Transmembrane</keyword>
<protein>
    <submittedName>
        <fullName evidence="3">Uncharacterized protein</fullName>
    </submittedName>
</protein>
<feature type="region of interest" description="Disordered" evidence="1">
    <location>
        <begin position="1"/>
        <end position="47"/>
    </location>
</feature>
<dbReference type="AlphaFoldDB" id="A0ABD2NV72"/>
<dbReference type="Proteomes" id="UP001516400">
    <property type="component" value="Unassembled WGS sequence"/>
</dbReference>
<name>A0ABD2NV72_9CUCU</name>
<keyword evidence="4" id="KW-1185">Reference proteome</keyword>
<evidence type="ECO:0000256" key="1">
    <source>
        <dbReference type="SAM" id="MobiDB-lite"/>
    </source>
</evidence>
<sequence>MQNENFVPDNSPPADLETSWHIPRPTLARESPISHDSSSNNSSHSAKSGSLLLTAANLAHIQKADKREASCSTRDQNIQYYLNQFPGNGNGHLPDLMPKKPEPDNVSLASSTHFTVVNMHTRPPKPRSFCRKHQLTILVVTMSTLFTIGIMAAIWFLEKRAQHRRMLWS</sequence>
<accession>A0ABD2NV72</accession>
<evidence type="ECO:0000256" key="2">
    <source>
        <dbReference type="SAM" id="Phobius"/>
    </source>
</evidence>
<gene>
    <name evidence="3" type="ORF">HHI36_005806</name>
</gene>
<keyword evidence="2" id="KW-1133">Transmembrane helix</keyword>
<evidence type="ECO:0000313" key="4">
    <source>
        <dbReference type="Proteomes" id="UP001516400"/>
    </source>
</evidence>
<comment type="caution">
    <text evidence="3">The sequence shown here is derived from an EMBL/GenBank/DDBJ whole genome shotgun (WGS) entry which is preliminary data.</text>
</comment>
<feature type="compositionally biased region" description="Low complexity" evidence="1">
    <location>
        <begin position="34"/>
        <end position="47"/>
    </location>
</feature>
<proteinExistence type="predicted"/>
<keyword evidence="2" id="KW-0472">Membrane</keyword>
<reference evidence="3 4" key="1">
    <citation type="journal article" date="2021" name="BMC Biol.">
        <title>Horizontally acquired antibacterial genes associated with adaptive radiation of ladybird beetles.</title>
        <authorList>
            <person name="Li H.S."/>
            <person name="Tang X.F."/>
            <person name="Huang Y.H."/>
            <person name="Xu Z.Y."/>
            <person name="Chen M.L."/>
            <person name="Du X.Y."/>
            <person name="Qiu B.Y."/>
            <person name="Chen P.T."/>
            <person name="Zhang W."/>
            <person name="Slipinski A."/>
            <person name="Escalona H.E."/>
            <person name="Waterhouse R.M."/>
            <person name="Zwick A."/>
            <person name="Pang H."/>
        </authorList>
    </citation>
    <scope>NUCLEOTIDE SEQUENCE [LARGE SCALE GENOMIC DNA]</scope>
    <source>
        <strain evidence="3">SYSU2018</strain>
    </source>
</reference>